<gene>
    <name evidence="5" type="ORF">GCM10010345_26600</name>
</gene>
<feature type="compositionally biased region" description="Low complexity" evidence="3">
    <location>
        <begin position="181"/>
        <end position="192"/>
    </location>
</feature>
<accession>A0ABQ3CJ66</accession>
<evidence type="ECO:0000259" key="4">
    <source>
        <dbReference type="Pfam" id="PF13439"/>
    </source>
</evidence>
<dbReference type="PANTHER" id="PTHR45947">
    <property type="entry name" value="SULFOQUINOVOSYL TRANSFERASE SQD2"/>
    <property type="match status" value="1"/>
</dbReference>
<feature type="region of interest" description="Disordered" evidence="3">
    <location>
        <begin position="180"/>
        <end position="200"/>
    </location>
</feature>
<evidence type="ECO:0000256" key="2">
    <source>
        <dbReference type="ARBA" id="ARBA00022679"/>
    </source>
</evidence>
<dbReference type="InterPro" id="IPR050194">
    <property type="entry name" value="Glycosyltransferase_grp1"/>
</dbReference>
<name>A0ABQ3CJ66_9ACTN</name>
<evidence type="ECO:0000313" key="6">
    <source>
        <dbReference type="Proteomes" id="UP000653644"/>
    </source>
</evidence>
<feature type="compositionally biased region" description="Low complexity" evidence="3">
    <location>
        <begin position="380"/>
        <end position="413"/>
    </location>
</feature>
<dbReference type="InterPro" id="IPR028098">
    <property type="entry name" value="Glyco_trans_4-like_N"/>
</dbReference>
<keyword evidence="2 5" id="KW-0808">Transferase</keyword>
<dbReference type="EMBL" id="BMVN01000007">
    <property type="protein sequence ID" value="GHA20320.1"/>
    <property type="molecule type" value="Genomic_DNA"/>
</dbReference>
<proteinExistence type="predicted"/>
<comment type="caution">
    <text evidence="5">The sequence shown here is derived from an EMBL/GenBank/DDBJ whole genome shotgun (WGS) entry which is preliminary data.</text>
</comment>
<dbReference type="Proteomes" id="UP000653644">
    <property type="component" value="Unassembled WGS sequence"/>
</dbReference>
<reference evidence="6" key="1">
    <citation type="journal article" date="2019" name="Int. J. Syst. Evol. Microbiol.">
        <title>The Global Catalogue of Microorganisms (GCM) 10K type strain sequencing project: providing services to taxonomists for standard genome sequencing and annotation.</title>
        <authorList>
            <consortium name="The Broad Institute Genomics Platform"/>
            <consortium name="The Broad Institute Genome Sequencing Center for Infectious Disease"/>
            <person name="Wu L."/>
            <person name="Ma J."/>
        </authorList>
    </citation>
    <scope>NUCLEOTIDE SEQUENCE [LARGE SCALE GENOMIC DNA]</scope>
    <source>
        <strain evidence="6">JCM 4733</strain>
    </source>
</reference>
<dbReference type="Pfam" id="PF13692">
    <property type="entry name" value="Glyco_trans_1_4"/>
    <property type="match status" value="1"/>
</dbReference>
<keyword evidence="1" id="KW-0328">Glycosyltransferase</keyword>
<keyword evidence="6" id="KW-1185">Reference proteome</keyword>
<evidence type="ECO:0000313" key="5">
    <source>
        <dbReference type="EMBL" id="GHA20320.1"/>
    </source>
</evidence>
<protein>
    <submittedName>
        <fullName evidence="5">Glycosyl transferase family 1</fullName>
    </submittedName>
</protein>
<feature type="domain" description="Glycosyltransferase subfamily 4-like N-terminal" evidence="4">
    <location>
        <begin position="21"/>
        <end position="179"/>
    </location>
</feature>
<dbReference type="PANTHER" id="PTHR45947:SF3">
    <property type="entry name" value="SULFOQUINOVOSYL TRANSFERASE SQD2"/>
    <property type="match status" value="1"/>
</dbReference>
<feature type="region of interest" description="Disordered" evidence="3">
    <location>
        <begin position="380"/>
        <end position="511"/>
    </location>
</feature>
<evidence type="ECO:0000256" key="1">
    <source>
        <dbReference type="ARBA" id="ARBA00022676"/>
    </source>
</evidence>
<dbReference type="Gene3D" id="3.40.50.2000">
    <property type="entry name" value="Glycogen Phosphorylase B"/>
    <property type="match status" value="2"/>
</dbReference>
<dbReference type="CDD" id="cd03801">
    <property type="entry name" value="GT4_PimA-like"/>
    <property type="match status" value="1"/>
</dbReference>
<dbReference type="Pfam" id="PF13439">
    <property type="entry name" value="Glyco_transf_4"/>
    <property type="match status" value="1"/>
</dbReference>
<dbReference type="GO" id="GO:0016740">
    <property type="term" value="F:transferase activity"/>
    <property type="evidence" value="ECO:0007669"/>
    <property type="project" value="UniProtKB-KW"/>
</dbReference>
<evidence type="ECO:0000256" key="3">
    <source>
        <dbReference type="SAM" id="MobiDB-lite"/>
    </source>
</evidence>
<organism evidence="5 6">
    <name type="scientific">Streptomyces canarius</name>
    <dbReference type="NCBI Taxonomy" id="285453"/>
    <lineage>
        <taxon>Bacteria</taxon>
        <taxon>Bacillati</taxon>
        <taxon>Actinomycetota</taxon>
        <taxon>Actinomycetes</taxon>
        <taxon>Kitasatosporales</taxon>
        <taxon>Streptomycetaceae</taxon>
        <taxon>Streptomyces</taxon>
    </lineage>
</organism>
<feature type="compositionally biased region" description="Low complexity" evidence="3">
    <location>
        <begin position="468"/>
        <end position="480"/>
    </location>
</feature>
<dbReference type="SUPFAM" id="SSF53756">
    <property type="entry name" value="UDP-Glycosyltransferase/glycogen phosphorylase"/>
    <property type="match status" value="1"/>
</dbReference>
<sequence length="511" mass="52288">MHHPAPGLRPRVLHLTQPVDGGAARVVLDLARAQLAAGLRVTVACPGGALAADLRELGADVRNWRASRSPGPTLRGEVRRLVRLIDEVRPELVHAHSAKAGLAARLAVRGRVPTVFQPHAWSFEAVGGLTAGLALRWERWGARWADRVVCVSEAERATGLRAGVRAAYVVIPNGIDTTRFAPAPAGGTPSTPVTDGHGRPVDAEDRPLVVCVGRLCRQKGQDVLLRAWQDVLGVLPRARLVLVGDGPDREGLRQQAPPSVQFTGAVADPVPWYRAADLVVLPSRWEGMALAPLEALGCGTPVVVTDVDGARESLPPALAAHCLVPPEDPAALAGAITALLCDPPLRAGLGDQGRRHILSAHDVRHTAERIASLYDELLGTADTDSDTTGTGSNTADTGRDPAAPAPGTTDTPGSSLGSTDAGSDAAAPSPGTADTDSDTTHTDPGTADTGSNTADAGRDPAAPPPGTATPAPGTADTGPGPASPGPGPAGPSGAGEAAQLVSSECRESIHS</sequence>